<dbReference type="InterPro" id="IPR001279">
    <property type="entry name" value="Metallo-B-lactamas"/>
</dbReference>
<dbReference type="Proteomes" id="UP000557193">
    <property type="component" value="Unassembled WGS sequence"/>
</dbReference>
<comment type="subcellular location">
    <subcellularLocation>
        <location evidence="1">Cell membrane</location>
        <topology evidence="1">Multi-pass membrane protein</topology>
    </subcellularLocation>
</comment>
<keyword evidence="4 6" id="KW-1133">Transmembrane helix</keyword>
<dbReference type="NCBIfam" id="TIGR00360">
    <property type="entry name" value="ComEC_N-term"/>
    <property type="match status" value="1"/>
</dbReference>
<feature type="transmembrane region" description="Helical" evidence="6">
    <location>
        <begin position="43"/>
        <end position="64"/>
    </location>
</feature>
<evidence type="ECO:0000313" key="8">
    <source>
        <dbReference type="EMBL" id="MBB6340899.1"/>
    </source>
</evidence>
<evidence type="ECO:0000313" key="9">
    <source>
        <dbReference type="Proteomes" id="UP000557193"/>
    </source>
</evidence>
<feature type="transmembrane region" description="Helical" evidence="6">
    <location>
        <begin position="257"/>
        <end position="282"/>
    </location>
</feature>
<dbReference type="SMART" id="SM00849">
    <property type="entry name" value="Lactamase_B"/>
    <property type="match status" value="1"/>
</dbReference>
<dbReference type="EMBL" id="JACHLL010000002">
    <property type="protein sequence ID" value="MBB6340899.1"/>
    <property type="molecule type" value="Genomic_DNA"/>
</dbReference>
<name>A0A7X0BQB7_9PSED</name>
<reference evidence="8 9" key="1">
    <citation type="submission" date="2020-08" db="EMBL/GenBank/DDBJ databases">
        <title>Functional genomics of gut bacteria from endangered species of beetles.</title>
        <authorList>
            <person name="Carlos-Shanley C."/>
        </authorList>
    </citation>
    <scope>NUCLEOTIDE SEQUENCE [LARGE SCALE GENOMIC DNA]</scope>
    <source>
        <strain evidence="8 9">S00202</strain>
    </source>
</reference>
<feature type="transmembrane region" description="Helical" evidence="6">
    <location>
        <begin position="416"/>
        <end position="440"/>
    </location>
</feature>
<proteinExistence type="predicted"/>
<dbReference type="PANTHER" id="PTHR30619:SF1">
    <property type="entry name" value="RECOMBINATION PROTEIN 2"/>
    <property type="match status" value="1"/>
</dbReference>
<accession>A0A7X0BQB7</accession>
<evidence type="ECO:0000256" key="1">
    <source>
        <dbReference type="ARBA" id="ARBA00004651"/>
    </source>
</evidence>
<dbReference type="InterPro" id="IPR025405">
    <property type="entry name" value="DUF4131"/>
</dbReference>
<evidence type="ECO:0000259" key="7">
    <source>
        <dbReference type="SMART" id="SM00849"/>
    </source>
</evidence>
<dbReference type="NCBIfam" id="TIGR00361">
    <property type="entry name" value="ComEC_Rec2"/>
    <property type="match status" value="1"/>
</dbReference>
<keyword evidence="3 6" id="KW-0812">Transmembrane</keyword>
<dbReference type="Gene3D" id="3.60.15.10">
    <property type="entry name" value="Ribonuclease Z/Hydroxyacylglutathione hydrolase-like"/>
    <property type="match status" value="1"/>
</dbReference>
<feature type="transmembrane region" description="Helical" evidence="6">
    <location>
        <begin position="231"/>
        <end position="251"/>
    </location>
</feature>
<feature type="domain" description="Metallo-beta-lactamase" evidence="7">
    <location>
        <begin position="502"/>
        <end position="684"/>
    </location>
</feature>
<sequence>MRTGMLALIAGLLSLRGLGELPPLGWLLPLLVVALMLLPYRLYWLGLFILGFCWSVLLAHGVLADRLDPALDGRTLWVEGQVSGLPERREGLLSFQLENATTRRASLPTTLRLSWRDAPEVRAGERWRLAVKLRRPVGMSNPQGFDYEAWLTAQGIGALGSVKAGQRLSAVPLAGWREQLRQSLLSHAATGREGAVAALVLGDDSGLSEADWQVLQATGTVHLLVISGQHVMLLAALVYALIAGLARLGWWPTGWPWLGLACLCAWLAALGYGVLAGLEVPVQRALVMLALILLWRWRFRQLRVWDGWLLAMLLVLLWQPLASLQAGFWLSFGAVGWLIWGLAGRLGGYSFWQLLWRPQWLLTLGLLPVLLVLGLPQSLSAPLANLLAVPWVSFVSVPLALLGTLCLPVPLLGEGLLWLAGASLHGLFWLLQVISGWIAPWYAPSVSGWAVLLALLGVACVSLPGGLPVRLPGALLCLPLLWPPTTLSPVGQAQVWLLDVGQGLAVLVRTREHALLYDAGPAVPGFDSGARIVLPSLRYLGVRQFDQLLLSHADRDHIGGAQALLDAFPVKKVVSGEPSQLPVSWGAQRCQTRQWRWDAVQFSQWQWAAGEGNSASCVLLIEAAGERLLLTGDMDSAAEQQWLKVHPGIRVDWLLAPHHGSRTSSSPAFVAATRPRHVLVARGRYNPFDHPHAEVLARYREAGAKVHDTAQQGAIRIELGAQRPALHWRQQGGFWQEK</sequence>
<gene>
    <name evidence="8" type="ORF">HNP49_001056</name>
</gene>
<dbReference type="CDD" id="cd07731">
    <property type="entry name" value="ComA-like_MBL-fold"/>
    <property type="match status" value="1"/>
</dbReference>
<dbReference type="InterPro" id="IPR035681">
    <property type="entry name" value="ComA-like_MBL"/>
</dbReference>
<dbReference type="InterPro" id="IPR004797">
    <property type="entry name" value="Competence_ComEC/Rec2"/>
</dbReference>
<feature type="transmembrane region" description="Helical" evidence="6">
    <location>
        <begin position="446"/>
        <end position="467"/>
    </location>
</feature>
<dbReference type="Pfam" id="PF13567">
    <property type="entry name" value="DUF4131"/>
    <property type="match status" value="1"/>
</dbReference>
<dbReference type="Pfam" id="PF03772">
    <property type="entry name" value="Competence"/>
    <property type="match status" value="1"/>
</dbReference>
<keyword evidence="9" id="KW-1185">Reference proteome</keyword>
<feature type="transmembrane region" description="Helical" evidence="6">
    <location>
        <begin position="302"/>
        <end position="321"/>
    </location>
</feature>
<organism evidence="8 9">
    <name type="scientific">Pseudomonas fluvialis</name>
    <dbReference type="NCBI Taxonomy" id="1793966"/>
    <lineage>
        <taxon>Bacteria</taxon>
        <taxon>Pseudomonadati</taxon>
        <taxon>Pseudomonadota</taxon>
        <taxon>Gammaproteobacteria</taxon>
        <taxon>Pseudomonadales</taxon>
        <taxon>Pseudomonadaceae</taxon>
        <taxon>Pseudomonas</taxon>
    </lineage>
</organism>
<evidence type="ECO:0000256" key="3">
    <source>
        <dbReference type="ARBA" id="ARBA00022692"/>
    </source>
</evidence>
<dbReference type="Pfam" id="PF00753">
    <property type="entry name" value="Lactamase_B"/>
    <property type="match status" value="1"/>
</dbReference>
<dbReference type="InterPro" id="IPR036866">
    <property type="entry name" value="RibonucZ/Hydroxyglut_hydro"/>
</dbReference>
<keyword evidence="2" id="KW-1003">Cell membrane</keyword>
<dbReference type="SUPFAM" id="SSF56281">
    <property type="entry name" value="Metallo-hydrolase/oxidoreductase"/>
    <property type="match status" value="1"/>
</dbReference>
<dbReference type="GO" id="GO:0005886">
    <property type="term" value="C:plasma membrane"/>
    <property type="evidence" value="ECO:0007669"/>
    <property type="project" value="UniProtKB-SubCell"/>
</dbReference>
<dbReference type="RefSeq" id="WP_260407078.1">
    <property type="nucleotide sequence ID" value="NZ_JACHLL010000002.1"/>
</dbReference>
<comment type="caution">
    <text evidence="8">The sequence shown here is derived from an EMBL/GenBank/DDBJ whole genome shotgun (WGS) entry which is preliminary data.</text>
</comment>
<evidence type="ECO:0000256" key="4">
    <source>
        <dbReference type="ARBA" id="ARBA00022989"/>
    </source>
</evidence>
<dbReference type="AlphaFoldDB" id="A0A7X0BQB7"/>
<feature type="transmembrane region" description="Helical" evidence="6">
    <location>
        <begin position="360"/>
        <end position="379"/>
    </location>
</feature>
<feature type="transmembrane region" description="Helical" evidence="6">
    <location>
        <begin position="391"/>
        <end position="409"/>
    </location>
</feature>
<evidence type="ECO:0000256" key="6">
    <source>
        <dbReference type="SAM" id="Phobius"/>
    </source>
</evidence>
<dbReference type="InterPro" id="IPR052159">
    <property type="entry name" value="Competence_DNA_uptake"/>
</dbReference>
<evidence type="ECO:0000256" key="2">
    <source>
        <dbReference type="ARBA" id="ARBA00022475"/>
    </source>
</evidence>
<dbReference type="InterPro" id="IPR004477">
    <property type="entry name" value="ComEC_N"/>
</dbReference>
<dbReference type="GO" id="GO:0030420">
    <property type="term" value="P:establishment of competence for transformation"/>
    <property type="evidence" value="ECO:0007669"/>
    <property type="project" value="InterPro"/>
</dbReference>
<keyword evidence="5 6" id="KW-0472">Membrane</keyword>
<evidence type="ECO:0000256" key="5">
    <source>
        <dbReference type="ARBA" id="ARBA00023136"/>
    </source>
</evidence>
<protein>
    <submittedName>
        <fullName evidence="8">Competence protein ComEC</fullName>
    </submittedName>
</protein>
<dbReference type="PANTHER" id="PTHR30619">
    <property type="entry name" value="DNA INTERNALIZATION/COMPETENCE PROTEIN COMEC/REC2"/>
    <property type="match status" value="1"/>
</dbReference>